<dbReference type="InterPro" id="IPR025232">
    <property type="entry name" value="DUF4174"/>
</dbReference>
<feature type="signal peptide" evidence="2">
    <location>
        <begin position="1"/>
        <end position="17"/>
    </location>
</feature>
<organism evidence="4 5">
    <name type="scientific">Paracoccus aminophilus JCM 7686</name>
    <dbReference type="NCBI Taxonomy" id="1367847"/>
    <lineage>
        <taxon>Bacteria</taxon>
        <taxon>Pseudomonadati</taxon>
        <taxon>Pseudomonadota</taxon>
        <taxon>Alphaproteobacteria</taxon>
        <taxon>Rhodobacterales</taxon>
        <taxon>Paracoccaceae</taxon>
        <taxon>Paracoccus</taxon>
    </lineage>
</organism>
<dbReference type="KEGG" id="pami:JCM7686_1911"/>
<accession>S5XUW1</accession>
<dbReference type="HOGENOM" id="CLU_100965_0_0_5"/>
<dbReference type="EMBL" id="CP006650">
    <property type="protein sequence ID" value="AGT09012.1"/>
    <property type="molecule type" value="Genomic_DNA"/>
</dbReference>
<sequence>MMKFSRLILFCAVPLVAAMGDGAGEARRGTGFERGVIGEESRPDPVEAPTSLGALEMLDAGAVDPAAYLWKSRPIVVFADTPQDPIFLDQIRQLERDPAPLIARDVVIITDTDPAANSVWRRSLRPEGFSLVLVDKDGQPKQRRPSPWSVREITRAIDKTPLRRQEIGRAGGVLLP</sequence>
<dbReference type="STRING" id="1367847.JCM7686_1911"/>
<gene>
    <name evidence="4" type="ORF">JCM7686_1911</name>
</gene>
<name>S5XUW1_PARAH</name>
<dbReference type="eggNOG" id="ENOG5032S56">
    <property type="taxonomic scope" value="Bacteria"/>
</dbReference>
<dbReference type="PATRIC" id="fig|1367847.3.peg.1902"/>
<evidence type="ECO:0000256" key="1">
    <source>
        <dbReference type="ARBA" id="ARBA00022729"/>
    </source>
</evidence>
<keyword evidence="5" id="KW-1185">Reference proteome</keyword>
<evidence type="ECO:0000256" key="2">
    <source>
        <dbReference type="SAM" id="SignalP"/>
    </source>
</evidence>
<dbReference type="AlphaFoldDB" id="S5XUW1"/>
<evidence type="ECO:0000313" key="5">
    <source>
        <dbReference type="Proteomes" id="UP000015480"/>
    </source>
</evidence>
<proteinExistence type="predicted"/>
<dbReference type="Pfam" id="PF13778">
    <property type="entry name" value="DUF4174"/>
    <property type="match status" value="1"/>
</dbReference>
<dbReference type="Proteomes" id="UP000015480">
    <property type="component" value="Chromosome"/>
</dbReference>
<reference evidence="4 5" key="1">
    <citation type="journal article" date="2014" name="BMC Genomics">
        <title>Architecture and functions of a multipartite genome of the methylotrophic bacterium Paracoccus aminophilus JCM 7686, containing primary and secondary chromids.</title>
        <authorList>
            <person name="Dziewit L."/>
            <person name="Czarnecki J."/>
            <person name="Wibberg D."/>
            <person name="Radlinska M."/>
            <person name="Mrozek P."/>
            <person name="Szymczak M."/>
            <person name="Schluter A."/>
            <person name="Puhler A."/>
            <person name="Bartosik D."/>
        </authorList>
    </citation>
    <scope>NUCLEOTIDE SEQUENCE [LARGE SCALE GENOMIC DNA]</scope>
    <source>
        <strain evidence="4">JCM 7686</strain>
    </source>
</reference>
<feature type="domain" description="DUF4174" evidence="3">
    <location>
        <begin position="67"/>
        <end position="166"/>
    </location>
</feature>
<feature type="chain" id="PRO_5004534514" description="DUF4174 domain-containing protein" evidence="2">
    <location>
        <begin position="18"/>
        <end position="176"/>
    </location>
</feature>
<keyword evidence="1 2" id="KW-0732">Signal</keyword>
<evidence type="ECO:0000313" key="4">
    <source>
        <dbReference type="EMBL" id="AGT09012.1"/>
    </source>
</evidence>
<evidence type="ECO:0000259" key="3">
    <source>
        <dbReference type="Pfam" id="PF13778"/>
    </source>
</evidence>
<protein>
    <recommendedName>
        <fullName evidence="3">DUF4174 domain-containing protein</fullName>
    </recommendedName>
</protein>